<evidence type="ECO:0000259" key="2">
    <source>
        <dbReference type="Pfam" id="PF13240"/>
    </source>
</evidence>
<dbReference type="PANTHER" id="PTHR36844:SF1">
    <property type="entry name" value="PROTEASE PRSW"/>
    <property type="match status" value="1"/>
</dbReference>
<name>A0A0R1UI27_9LACO</name>
<dbReference type="EMBL" id="AZGC01000049">
    <property type="protein sequence ID" value="KRL93039.1"/>
    <property type="molecule type" value="Genomic_DNA"/>
</dbReference>
<reference evidence="3 4" key="1">
    <citation type="journal article" date="2015" name="Genome Announc.">
        <title>Expanding the biotechnology potential of lactobacilli through comparative genomics of 213 strains and associated genera.</title>
        <authorList>
            <person name="Sun Z."/>
            <person name="Harris H.M."/>
            <person name="McCann A."/>
            <person name="Guo C."/>
            <person name="Argimon S."/>
            <person name="Zhang W."/>
            <person name="Yang X."/>
            <person name="Jeffery I.B."/>
            <person name="Cooney J.C."/>
            <person name="Kagawa T.F."/>
            <person name="Liu W."/>
            <person name="Song Y."/>
            <person name="Salvetti E."/>
            <person name="Wrobel A."/>
            <person name="Rasinkangas P."/>
            <person name="Parkhill J."/>
            <person name="Rea M.C."/>
            <person name="O'Sullivan O."/>
            <person name="Ritari J."/>
            <person name="Douillard F.P."/>
            <person name="Paul Ross R."/>
            <person name="Yang R."/>
            <person name="Briner A.E."/>
            <person name="Felis G.E."/>
            <person name="de Vos W.M."/>
            <person name="Barrangou R."/>
            <person name="Klaenhammer T.R."/>
            <person name="Caufield P.W."/>
            <person name="Cui Y."/>
            <person name="Zhang H."/>
            <person name="O'Toole P.W."/>
        </authorList>
    </citation>
    <scope>NUCLEOTIDE SEQUENCE [LARGE SCALE GENOMIC DNA]</scope>
    <source>
        <strain evidence="3 4">DSM 18793</strain>
    </source>
</reference>
<evidence type="ECO:0000313" key="4">
    <source>
        <dbReference type="Proteomes" id="UP000051084"/>
    </source>
</evidence>
<feature type="transmembrane region" description="Helical" evidence="1">
    <location>
        <begin position="243"/>
        <end position="267"/>
    </location>
</feature>
<proteinExistence type="predicted"/>
<evidence type="ECO:0000313" key="3">
    <source>
        <dbReference type="EMBL" id="KRL93039.1"/>
    </source>
</evidence>
<keyword evidence="1" id="KW-1133">Transmembrane helix</keyword>
<dbReference type="Pfam" id="PF13240">
    <property type="entry name" value="Zn_Ribbon_1"/>
    <property type="match status" value="1"/>
</dbReference>
<keyword evidence="4" id="KW-1185">Reference proteome</keyword>
<dbReference type="AlphaFoldDB" id="A0A0R1UI27"/>
<dbReference type="InterPro" id="IPR026870">
    <property type="entry name" value="Zinc_ribbon_dom"/>
</dbReference>
<feature type="transmembrane region" description="Helical" evidence="1">
    <location>
        <begin position="279"/>
        <end position="298"/>
    </location>
</feature>
<dbReference type="OrthoDB" id="153483at2"/>
<feature type="transmembrane region" description="Helical" evidence="1">
    <location>
        <begin position="304"/>
        <end position="324"/>
    </location>
</feature>
<keyword evidence="1" id="KW-0472">Membrane</keyword>
<feature type="transmembrane region" description="Helical" evidence="1">
    <location>
        <begin position="85"/>
        <end position="106"/>
    </location>
</feature>
<protein>
    <recommendedName>
        <fullName evidence="2">Zinc-ribbon domain-containing protein</fullName>
    </recommendedName>
</protein>
<evidence type="ECO:0000256" key="1">
    <source>
        <dbReference type="SAM" id="Phobius"/>
    </source>
</evidence>
<dbReference type="RefSeq" id="WP_054652991.1">
    <property type="nucleotide sequence ID" value="NZ_AZGC01000049.1"/>
</dbReference>
<dbReference type="Proteomes" id="UP000051084">
    <property type="component" value="Unassembled WGS sequence"/>
</dbReference>
<feature type="transmembrane region" description="Helical" evidence="1">
    <location>
        <begin position="145"/>
        <end position="168"/>
    </location>
</feature>
<dbReference type="PANTHER" id="PTHR36844">
    <property type="entry name" value="PROTEASE PRSW"/>
    <property type="match status" value="1"/>
</dbReference>
<sequence length="341" mass="37323">MEKIYCTNCGAVNWSNANFCINCGQPLIKVHANQTNTIPFRVRDLFSEVFKRHSREEAEELLIAGTAKTTPAIETLEPFKLRPWLFSRALVFTLFLAVLLGILTSINGRIGNVVALDAVIAISVPVSALVLFFEINIYRNLSLYQIIQIFLVGGLLAIIVTVMLDYVVGNQGPQNLMGAFETGITEEIGKLIVAAYFVSRLRTKRILEGLLIGAAVGAGFAAFENIMYMVNDQTGALASTNIALLRALISIGGHTEWCAIATAGLVIALNNQAWDKNKLFQGSFLGCLMSVIVLHTVWDWLGVTSWLVIVILIMITWSMVLSLVQTGLKEANLIKFSALGN</sequence>
<keyword evidence="1" id="KW-0812">Transmembrane</keyword>
<dbReference type="GO" id="GO:0008233">
    <property type="term" value="F:peptidase activity"/>
    <property type="evidence" value="ECO:0007669"/>
    <property type="project" value="InterPro"/>
</dbReference>
<accession>A0A0R1UI27</accession>
<feature type="domain" description="Zinc-ribbon" evidence="2">
    <location>
        <begin position="5"/>
        <end position="27"/>
    </location>
</feature>
<comment type="caution">
    <text evidence="3">The sequence shown here is derived from an EMBL/GenBank/DDBJ whole genome shotgun (WGS) entry which is preliminary data.</text>
</comment>
<feature type="transmembrane region" description="Helical" evidence="1">
    <location>
        <begin position="113"/>
        <end position="133"/>
    </location>
</feature>
<feature type="transmembrane region" description="Helical" evidence="1">
    <location>
        <begin position="206"/>
        <end position="223"/>
    </location>
</feature>
<dbReference type="InterPro" id="IPR026898">
    <property type="entry name" value="PrsW"/>
</dbReference>
<dbReference type="Pfam" id="PF13367">
    <property type="entry name" value="PrsW-protease"/>
    <property type="match status" value="1"/>
</dbReference>
<dbReference type="PATRIC" id="fig|1423742.4.peg.149"/>
<gene>
    <name evidence="3" type="ORF">FC21_GL000140</name>
</gene>
<organism evidence="3 4">
    <name type="scientific">Limosilactobacillus equigenerosi DSM 18793 = JCM 14505</name>
    <dbReference type="NCBI Taxonomy" id="1423742"/>
    <lineage>
        <taxon>Bacteria</taxon>
        <taxon>Bacillati</taxon>
        <taxon>Bacillota</taxon>
        <taxon>Bacilli</taxon>
        <taxon>Lactobacillales</taxon>
        <taxon>Lactobacillaceae</taxon>
        <taxon>Limosilactobacillus</taxon>
    </lineage>
</organism>